<proteinExistence type="predicted"/>
<dbReference type="PANTHER" id="PTHR32305:SF15">
    <property type="entry name" value="PROTEIN RHSA-RELATED"/>
    <property type="match status" value="1"/>
</dbReference>
<protein>
    <recommendedName>
        <fullName evidence="4">RHS repeat-associated core domain-containing protein</fullName>
    </recommendedName>
</protein>
<reference evidence="2 3" key="1">
    <citation type="journal article" date="2015" name="Sci. Rep.">
        <title>Unraveling adaptation of Pontibacter korlensis to radiation and infertility in desert through complete genome and comparative transcriptomic analysis.</title>
        <authorList>
            <person name="Dai J."/>
            <person name="Dai W."/>
            <person name="Qiu C."/>
            <person name="Yang Z."/>
            <person name="Zhang Y."/>
            <person name="Zhou M."/>
            <person name="Zhang L."/>
            <person name="Fang C."/>
            <person name="Gao Q."/>
            <person name="Yang Q."/>
            <person name="Li X."/>
            <person name="Wang Z."/>
            <person name="Wang Z."/>
            <person name="Jia Z."/>
            <person name="Chen X."/>
        </authorList>
    </citation>
    <scope>NUCLEOTIDE SEQUENCE [LARGE SCALE GENOMIC DNA]</scope>
    <source>
        <strain evidence="2 3">X14-1T</strain>
    </source>
</reference>
<feature type="region of interest" description="Disordered" evidence="1">
    <location>
        <begin position="251"/>
        <end position="296"/>
    </location>
</feature>
<accession>A0A0E3UZ10</accession>
<evidence type="ECO:0000313" key="3">
    <source>
        <dbReference type="Proteomes" id="UP000033109"/>
    </source>
</evidence>
<feature type="compositionally biased region" description="Polar residues" evidence="1">
    <location>
        <begin position="264"/>
        <end position="275"/>
    </location>
</feature>
<dbReference type="NCBIfam" id="TIGR03696">
    <property type="entry name" value="Rhs_assc_core"/>
    <property type="match status" value="1"/>
</dbReference>
<dbReference type="EMBL" id="CP009621">
    <property type="protein sequence ID" value="AKD04926.1"/>
    <property type="molecule type" value="Genomic_DNA"/>
</dbReference>
<dbReference type="InterPro" id="IPR022385">
    <property type="entry name" value="Rhs_assc_core"/>
</dbReference>
<dbReference type="PATRIC" id="fig|400092.3.peg.4330"/>
<dbReference type="OrthoDB" id="976756at2"/>
<feature type="compositionally biased region" description="Basic and acidic residues" evidence="1">
    <location>
        <begin position="253"/>
        <end position="262"/>
    </location>
</feature>
<name>A0A0E3UZ10_9BACT</name>
<evidence type="ECO:0000256" key="1">
    <source>
        <dbReference type="SAM" id="MobiDB-lite"/>
    </source>
</evidence>
<dbReference type="HOGENOM" id="CLU_939601_0_0_10"/>
<keyword evidence="3" id="KW-1185">Reference proteome</keyword>
<dbReference type="Proteomes" id="UP000033109">
    <property type="component" value="Chromosome"/>
</dbReference>
<feature type="compositionally biased region" description="Basic and acidic residues" evidence="1">
    <location>
        <begin position="277"/>
        <end position="289"/>
    </location>
</feature>
<sequence>MVAFPPNRKLLYLTEGRADRARFCILEHYDPWGLNLVGIERQGTPDHRFQYNGKEKQTELGLNWTDYGARMYDAQIGRWHVVDPLADQMRRHSPYNYAFDNPIRFIDPDGMAPAGCNGCPPELLKELQVIEGTFNSMGNSVKSSLNSGVNSLKSSFISLANDVSVLLTGTRLTNDIGGSSGNESSGRNSQDETDVTNMPGVAGQKNPFKKSDKTIETVTKTVEAVNFLNEAAQKGETVSKLVDKAADAYKSTKKVEPKKDDTTPQDSAWQTSYKTDASGRSRRVVEKVKLNPQDYE</sequence>
<dbReference type="PANTHER" id="PTHR32305">
    <property type="match status" value="1"/>
</dbReference>
<feature type="region of interest" description="Disordered" evidence="1">
    <location>
        <begin position="172"/>
        <end position="212"/>
    </location>
</feature>
<dbReference type="STRING" id="400092.PKOR_19795"/>
<dbReference type="InterPro" id="IPR050708">
    <property type="entry name" value="T6SS_VgrG/RHS"/>
</dbReference>
<gene>
    <name evidence="2" type="ORF">PKOR_19795</name>
</gene>
<dbReference type="KEGG" id="pko:PKOR_19795"/>
<dbReference type="AlphaFoldDB" id="A0A0E3UZ10"/>
<organism evidence="2 3">
    <name type="scientific">Pontibacter korlensis</name>
    <dbReference type="NCBI Taxonomy" id="400092"/>
    <lineage>
        <taxon>Bacteria</taxon>
        <taxon>Pseudomonadati</taxon>
        <taxon>Bacteroidota</taxon>
        <taxon>Cytophagia</taxon>
        <taxon>Cytophagales</taxon>
        <taxon>Hymenobacteraceae</taxon>
        <taxon>Pontibacter</taxon>
    </lineage>
</organism>
<evidence type="ECO:0008006" key="4">
    <source>
        <dbReference type="Google" id="ProtNLM"/>
    </source>
</evidence>
<dbReference type="Gene3D" id="2.180.10.10">
    <property type="entry name" value="RHS repeat-associated core"/>
    <property type="match status" value="1"/>
</dbReference>
<evidence type="ECO:0000313" key="2">
    <source>
        <dbReference type="EMBL" id="AKD04926.1"/>
    </source>
</evidence>